<accession>A0A438CPR5</accession>
<dbReference type="AlphaFoldDB" id="A0A438CPR5"/>
<evidence type="ECO:0000256" key="2">
    <source>
        <dbReference type="SAM" id="SignalP"/>
    </source>
</evidence>
<gene>
    <name evidence="3" type="ORF">CK203_114701</name>
</gene>
<comment type="caution">
    <text evidence="3">The sequence shown here is derived from an EMBL/GenBank/DDBJ whole genome shotgun (WGS) entry which is preliminary data.</text>
</comment>
<organism evidence="3 4">
    <name type="scientific">Vitis vinifera</name>
    <name type="common">Grape</name>
    <dbReference type="NCBI Taxonomy" id="29760"/>
    <lineage>
        <taxon>Eukaryota</taxon>
        <taxon>Viridiplantae</taxon>
        <taxon>Streptophyta</taxon>
        <taxon>Embryophyta</taxon>
        <taxon>Tracheophyta</taxon>
        <taxon>Spermatophyta</taxon>
        <taxon>Magnoliopsida</taxon>
        <taxon>eudicotyledons</taxon>
        <taxon>Gunneridae</taxon>
        <taxon>Pentapetalae</taxon>
        <taxon>rosids</taxon>
        <taxon>Vitales</taxon>
        <taxon>Vitaceae</taxon>
        <taxon>Viteae</taxon>
        <taxon>Vitis</taxon>
    </lineage>
</organism>
<feature type="compositionally biased region" description="Pro residues" evidence="1">
    <location>
        <begin position="363"/>
        <end position="377"/>
    </location>
</feature>
<reference evidence="3 4" key="1">
    <citation type="journal article" date="2018" name="PLoS Genet.">
        <title>Population sequencing reveals clonal diversity and ancestral inbreeding in the grapevine cultivar Chardonnay.</title>
        <authorList>
            <person name="Roach M.J."/>
            <person name="Johnson D.L."/>
            <person name="Bohlmann J."/>
            <person name="van Vuuren H.J."/>
            <person name="Jones S.J."/>
            <person name="Pretorius I.S."/>
            <person name="Schmidt S.A."/>
            <person name="Borneman A.R."/>
        </authorList>
    </citation>
    <scope>NUCLEOTIDE SEQUENCE [LARGE SCALE GENOMIC DNA]</scope>
    <source>
        <strain evidence="4">cv. Chardonnay</strain>
        <tissue evidence="3">Leaf</tissue>
    </source>
</reference>
<dbReference type="Proteomes" id="UP000288805">
    <property type="component" value="Unassembled WGS sequence"/>
</dbReference>
<keyword evidence="2" id="KW-0732">Signal</keyword>
<feature type="region of interest" description="Disordered" evidence="1">
    <location>
        <begin position="337"/>
        <end position="377"/>
    </location>
</feature>
<proteinExistence type="predicted"/>
<name>A0A438CPR5_VITVI</name>
<feature type="chain" id="PRO_5018976912" evidence="2">
    <location>
        <begin position="19"/>
        <end position="377"/>
    </location>
</feature>
<sequence>MLRFGALGLVLIVSPSSELGIMHLGIRFGQFSRFIESAEPTTNPYGFLVVKQAETEGVSWPCKFKRSNEGCGSHSDEGDFGAKGEGIQEAQMLRGDKYKSFGSHHLHTRIIFGGVSELNRFGTGSAPWLAAFVSHEEHLPFFVWFSLIREPVQHHSWQPLSANEEHLPFFVWFSLIQGSPRFWHFSSPYPWGLKPICYRALVSHLEDESSLIGMTFGESLPHFNQLSSFLAQALMLDFEYIGWLGTTASRIGPVDRVRVHKLATPLGIEPRISGFIRGSSLNLSWSRGLTYPFPFVGLLIEIDLGSRGWIRIGDRLVRGSDSPSQLEQIPDHRDMDLRLGQRIDGHQAQPLPIPGSTLHDSTTPPPPPPSGPSGPTI</sequence>
<evidence type="ECO:0000313" key="4">
    <source>
        <dbReference type="Proteomes" id="UP000288805"/>
    </source>
</evidence>
<protein>
    <submittedName>
        <fullName evidence="3">Uncharacterized protein</fullName>
    </submittedName>
</protein>
<dbReference type="EMBL" id="QGNW01002121">
    <property type="protein sequence ID" value="RVW25196.1"/>
    <property type="molecule type" value="Genomic_DNA"/>
</dbReference>
<evidence type="ECO:0000313" key="3">
    <source>
        <dbReference type="EMBL" id="RVW25196.1"/>
    </source>
</evidence>
<evidence type="ECO:0000256" key="1">
    <source>
        <dbReference type="SAM" id="MobiDB-lite"/>
    </source>
</evidence>
<feature type="signal peptide" evidence="2">
    <location>
        <begin position="1"/>
        <end position="18"/>
    </location>
</feature>